<dbReference type="EMBL" id="FNRF01000003">
    <property type="protein sequence ID" value="SEA60488.1"/>
    <property type="molecule type" value="Genomic_DNA"/>
</dbReference>
<dbReference type="InterPro" id="IPR013783">
    <property type="entry name" value="Ig-like_fold"/>
</dbReference>
<accession>A0A1H4CJH0</accession>
<dbReference type="Proteomes" id="UP000182257">
    <property type="component" value="Unassembled WGS sequence"/>
</dbReference>
<gene>
    <name evidence="3" type="ORF">SAMN05216462_1993</name>
</gene>
<protein>
    <recommendedName>
        <fullName evidence="2">Fibronectin type-III domain-containing protein</fullName>
    </recommendedName>
</protein>
<feature type="chain" id="PRO_5010245528" description="Fibronectin type-III domain-containing protein" evidence="1">
    <location>
        <begin position="19"/>
        <end position="563"/>
    </location>
</feature>
<dbReference type="AlphaFoldDB" id="A0A1H4CJH0"/>
<sequence length="563" mass="61669">MKKIIKTMLLFAAVTAGTGTFISCSDDDNLTKADALFRPIINSDDNVELGLDDNDVPYMNVKWDNYTDADQYTVRVVPVDGSVAEKTVTTSELNCSFTGLEYDKEYFIYISATNTSSGLSSKEYSITTTTPDYPTKLITPATTDIIDIQARISWPVGVSYDKIVIKTDADDVIVAEYDVTEADNAAGQKIVGGMEPKTTYKVEAWANGTYQGKKRITTTAEETYEGNVVDLRTLDEKESLKWVSTNNIDSLVQLYPNQDITIVMQGGMDYRLETVKLPSTTGNIKFVTGLSLKGYAVWHVTGNFDLANGVELGGIYFEKIDFTDDETKLKTSSNYGGTYLFNPSSSAKIGTVSLKSCNVRYKRGVLRVRSTNEVENFIADDCIFEYIGGYGITNVDNNGAAIKNIKVTNSTFANCVRLFVNTKSKDIACGSVDIDHCTFVYFSGNSRGCIELQEKTWAGGINIKNSIYGSCGEVHTKPQSGIKGWTGTVVPTTDNVFFTSDLEWAISEADGTPVNPLDGTKLDTETKKTFKNPNPAGSLMPGDYTLTNSDAIKAKVGDPRWLP</sequence>
<evidence type="ECO:0000313" key="4">
    <source>
        <dbReference type="Proteomes" id="UP000182257"/>
    </source>
</evidence>
<dbReference type="InterPro" id="IPR003961">
    <property type="entry name" value="FN3_dom"/>
</dbReference>
<dbReference type="Gene3D" id="2.60.40.10">
    <property type="entry name" value="Immunoglobulins"/>
    <property type="match status" value="1"/>
</dbReference>
<dbReference type="InterPro" id="IPR036116">
    <property type="entry name" value="FN3_sf"/>
</dbReference>
<organism evidence="3 4">
    <name type="scientific">Xylanibacter ruminicola</name>
    <name type="common">Prevotella ruminicola</name>
    <dbReference type="NCBI Taxonomy" id="839"/>
    <lineage>
        <taxon>Bacteria</taxon>
        <taxon>Pseudomonadati</taxon>
        <taxon>Bacteroidota</taxon>
        <taxon>Bacteroidia</taxon>
        <taxon>Bacteroidales</taxon>
        <taxon>Prevotellaceae</taxon>
        <taxon>Xylanibacter</taxon>
    </lineage>
</organism>
<reference evidence="3 4" key="1">
    <citation type="submission" date="2016-10" db="EMBL/GenBank/DDBJ databases">
        <authorList>
            <person name="de Groot N.N."/>
        </authorList>
    </citation>
    <scope>NUCLEOTIDE SEQUENCE [LARGE SCALE GENOMIC DNA]</scope>
    <source>
        <strain evidence="3 4">D31d</strain>
    </source>
</reference>
<feature type="domain" description="Fibronectin type-III" evidence="2">
    <location>
        <begin position="43"/>
        <end position="132"/>
    </location>
</feature>
<proteinExistence type="predicted"/>
<dbReference type="Pfam" id="PF16318">
    <property type="entry name" value="DUF4957"/>
    <property type="match status" value="1"/>
</dbReference>
<feature type="signal peptide" evidence="1">
    <location>
        <begin position="1"/>
        <end position="18"/>
    </location>
</feature>
<evidence type="ECO:0000313" key="3">
    <source>
        <dbReference type="EMBL" id="SEA60488.1"/>
    </source>
</evidence>
<dbReference type="PROSITE" id="PS50853">
    <property type="entry name" value="FN3"/>
    <property type="match status" value="1"/>
</dbReference>
<dbReference type="PROSITE" id="PS51257">
    <property type="entry name" value="PROKAR_LIPOPROTEIN"/>
    <property type="match status" value="1"/>
</dbReference>
<dbReference type="OrthoDB" id="691503at2"/>
<evidence type="ECO:0000259" key="2">
    <source>
        <dbReference type="PROSITE" id="PS50853"/>
    </source>
</evidence>
<dbReference type="RefSeq" id="WP_074761365.1">
    <property type="nucleotide sequence ID" value="NZ_FNRF01000003.1"/>
</dbReference>
<name>A0A1H4CJH0_XYLRU</name>
<dbReference type="InterPro" id="IPR032530">
    <property type="entry name" value="DUF4957"/>
</dbReference>
<dbReference type="SUPFAM" id="SSF49265">
    <property type="entry name" value="Fibronectin type III"/>
    <property type="match status" value="1"/>
</dbReference>
<keyword evidence="1" id="KW-0732">Signal</keyword>
<evidence type="ECO:0000256" key="1">
    <source>
        <dbReference type="SAM" id="SignalP"/>
    </source>
</evidence>